<evidence type="ECO:0000256" key="3">
    <source>
        <dbReference type="ARBA" id="ARBA00022833"/>
    </source>
</evidence>
<feature type="zinc finger region" description="dksA C4-type" evidence="4">
    <location>
        <begin position="81"/>
        <end position="105"/>
    </location>
</feature>
<dbReference type="GO" id="GO:0008270">
    <property type="term" value="F:zinc ion binding"/>
    <property type="evidence" value="ECO:0007669"/>
    <property type="project" value="UniProtKB-KW"/>
</dbReference>
<evidence type="ECO:0000256" key="4">
    <source>
        <dbReference type="PROSITE-ProRule" id="PRU00510"/>
    </source>
</evidence>
<dbReference type="InterPro" id="IPR037187">
    <property type="entry name" value="DnaK_N"/>
</dbReference>
<organism evidence="7 8">
    <name type="scientific">Nitratiruptor tergarcus DSM 16512</name>
    <dbReference type="NCBI Taxonomy" id="1069081"/>
    <lineage>
        <taxon>Bacteria</taxon>
        <taxon>Pseudomonadati</taxon>
        <taxon>Campylobacterota</taxon>
        <taxon>Epsilonproteobacteria</taxon>
        <taxon>Nautiliales</taxon>
        <taxon>Nitratiruptoraceae</taxon>
        <taxon>Nitratiruptor</taxon>
    </lineage>
</organism>
<evidence type="ECO:0000259" key="5">
    <source>
        <dbReference type="Pfam" id="PF01258"/>
    </source>
</evidence>
<dbReference type="EMBL" id="FWWZ01000001">
    <property type="protein sequence ID" value="SMC09651.1"/>
    <property type="molecule type" value="Genomic_DNA"/>
</dbReference>
<reference evidence="8" key="1">
    <citation type="submission" date="2017-04" db="EMBL/GenBank/DDBJ databases">
        <authorList>
            <person name="Varghese N."/>
            <person name="Submissions S."/>
        </authorList>
    </citation>
    <scope>NUCLEOTIDE SEQUENCE [LARGE SCALE GENOMIC DNA]</scope>
    <source>
        <strain evidence="8">DSM 16512</strain>
    </source>
</reference>
<dbReference type="Pfam" id="PF01258">
    <property type="entry name" value="zf-dskA_traR"/>
    <property type="match status" value="1"/>
</dbReference>
<evidence type="ECO:0000259" key="6">
    <source>
        <dbReference type="Pfam" id="PF21157"/>
    </source>
</evidence>
<dbReference type="STRING" id="1069081.SAMN05660197_1472"/>
<name>A0A1W1WTM3_9BACT</name>
<dbReference type="InterPro" id="IPR048489">
    <property type="entry name" value="DksA_N"/>
</dbReference>
<feature type="domain" description="DnaK suppressor protein DksA N-terminal" evidence="6">
    <location>
        <begin position="3"/>
        <end position="73"/>
    </location>
</feature>
<evidence type="ECO:0000313" key="8">
    <source>
        <dbReference type="Proteomes" id="UP000192602"/>
    </source>
</evidence>
<proteinExistence type="predicted"/>
<dbReference type="PROSITE" id="PS01102">
    <property type="entry name" value="ZF_DKSA_1"/>
    <property type="match status" value="1"/>
</dbReference>
<dbReference type="PANTHER" id="PTHR33823:SF4">
    <property type="entry name" value="GENERAL STRESS PROTEIN 16O"/>
    <property type="match status" value="1"/>
</dbReference>
<dbReference type="PROSITE" id="PS51128">
    <property type="entry name" value="ZF_DKSA_2"/>
    <property type="match status" value="1"/>
</dbReference>
<dbReference type="PANTHER" id="PTHR33823">
    <property type="entry name" value="RNA POLYMERASE-BINDING TRANSCRIPTION FACTOR DKSA-RELATED"/>
    <property type="match status" value="1"/>
</dbReference>
<dbReference type="SUPFAM" id="SSF109635">
    <property type="entry name" value="DnaK suppressor protein DksA, alpha-hairpin domain"/>
    <property type="match status" value="1"/>
</dbReference>
<dbReference type="SUPFAM" id="SSF57716">
    <property type="entry name" value="Glucocorticoid receptor-like (DNA-binding domain)"/>
    <property type="match status" value="1"/>
</dbReference>
<dbReference type="RefSeq" id="WP_084275867.1">
    <property type="nucleotide sequence ID" value="NZ_AP026671.1"/>
</dbReference>
<dbReference type="InterPro" id="IPR000962">
    <property type="entry name" value="Znf_DskA_TraR"/>
</dbReference>
<dbReference type="NCBIfam" id="NF033459">
    <property type="entry name" value="DksA_like"/>
    <property type="match status" value="1"/>
</dbReference>
<accession>A0A1W1WTM3</accession>
<keyword evidence="3" id="KW-0862">Zinc</keyword>
<gene>
    <name evidence="7" type="ORF">SAMN05660197_1472</name>
</gene>
<dbReference type="InterPro" id="IPR020458">
    <property type="entry name" value="Znf_DskA_TraR_CS"/>
</dbReference>
<feature type="domain" description="Zinc finger DksA/TraR C4-type" evidence="5">
    <location>
        <begin position="76"/>
        <end position="111"/>
    </location>
</feature>
<keyword evidence="1" id="KW-0479">Metal-binding</keyword>
<evidence type="ECO:0000313" key="7">
    <source>
        <dbReference type="EMBL" id="SMC09651.1"/>
    </source>
</evidence>
<dbReference type="AlphaFoldDB" id="A0A1W1WTM3"/>
<evidence type="ECO:0000256" key="1">
    <source>
        <dbReference type="ARBA" id="ARBA00022723"/>
    </source>
</evidence>
<dbReference type="OrthoDB" id="9803742at2"/>
<dbReference type="Gene3D" id="1.20.120.910">
    <property type="entry name" value="DksA, coiled-coil domain"/>
    <property type="match status" value="1"/>
</dbReference>
<sequence length="115" mass="13585">MEIKYFEKLLLERKEQILKNLDTSKMEIQDLKNVEVNDDGDYASVCADNMIEYAIQDQQLKELEEIEYALKKIKNGDYGICEMCGEPIKTLRLKIKPYAKYCIICREIIEKEPNR</sequence>
<dbReference type="Proteomes" id="UP000192602">
    <property type="component" value="Unassembled WGS sequence"/>
</dbReference>
<keyword evidence="2" id="KW-0863">Zinc-finger</keyword>
<dbReference type="Pfam" id="PF21157">
    <property type="entry name" value="DksA_N"/>
    <property type="match status" value="1"/>
</dbReference>
<keyword evidence="8" id="KW-1185">Reference proteome</keyword>
<evidence type="ECO:0000256" key="2">
    <source>
        <dbReference type="ARBA" id="ARBA00022771"/>
    </source>
</evidence>
<protein>
    <submittedName>
        <fullName evidence="7">Transcriptional regulator, TraR/DksA family</fullName>
    </submittedName>
</protein>